<comment type="caution">
    <text evidence="2">The sequence shown here is derived from an EMBL/GenBank/DDBJ whole genome shotgun (WGS) entry which is preliminary data.</text>
</comment>
<sequence>MNQESFQLAHLTSTPSFGRQRSSWTSPVQPSHCISNLQWPSHCQRSLNSRTFSESPKHYKRRHQNYYQSDNSKCKAHMSIEIAAELIKLVETLESRFQSQQDSQTIIPPPAPNDTADIGADTKVDTTTI</sequence>
<protein>
    <submittedName>
        <fullName evidence="2">Uncharacterized protein</fullName>
    </submittedName>
</protein>
<feature type="compositionally biased region" description="Basic and acidic residues" evidence="1">
    <location>
        <begin position="120"/>
        <end position="129"/>
    </location>
</feature>
<evidence type="ECO:0000313" key="3">
    <source>
        <dbReference type="Proteomes" id="UP000499080"/>
    </source>
</evidence>
<accession>A0A4Y2F5Y1</accession>
<dbReference type="AlphaFoldDB" id="A0A4Y2F5Y1"/>
<dbReference type="EMBL" id="BGPR01000793">
    <property type="protein sequence ID" value="GBM35756.1"/>
    <property type="molecule type" value="Genomic_DNA"/>
</dbReference>
<dbReference type="Proteomes" id="UP000499080">
    <property type="component" value="Unassembled WGS sequence"/>
</dbReference>
<evidence type="ECO:0000256" key="1">
    <source>
        <dbReference type="SAM" id="MobiDB-lite"/>
    </source>
</evidence>
<keyword evidence="3" id="KW-1185">Reference proteome</keyword>
<evidence type="ECO:0000313" key="2">
    <source>
        <dbReference type="EMBL" id="GBM35756.1"/>
    </source>
</evidence>
<feature type="region of interest" description="Disordered" evidence="1">
    <location>
        <begin position="1"/>
        <end position="29"/>
    </location>
</feature>
<organism evidence="2 3">
    <name type="scientific">Araneus ventricosus</name>
    <name type="common">Orbweaver spider</name>
    <name type="synonym">Epeira ventricosa</name>
    <dbReference type="NCBI Taxonomy" id="182803"/>
    <lineage>
        <taxon>Eukaryota</taxon>
        <taxon>Metazoa</taxon>
        <taxon>Ecdysozoa</taxon>
        <taxon>Arthropoda</taxon>
        <taxon>Chelicerata</taxon>
        <taxon>Arachnida</taxon>
        <taxon>Araneae</taxon>
        <taxon>Araneomorphae</taxon>
        <taxon>Entelegynae</taxon>
        <taxon>Araneoidea</taxon>
        <taxon>Araneidae</taxon>
        <taxon>Araneus</taxon>
    </lineage>
</organism>
<feature type="region of interest" description="Disordered" evidence="1">
    <location>
        <begin position="100"/>
        <end position="129"/>
    </location>
</feature>
<proteinExistence type="predicted"/>
<gene>
    <name evidence="2" type="ORF">AVEN_108956_1</name>
</gene>
<name>A0A4Y2F5Y1_ARAVE</name>
<reference evidence="2 3" key="1">
    <citation type="journal article" date="2019" name="Sci. Rep.">
        <title>Orb-weaving spider Araneus ventricosus genome elucidates the spidroin gene catalogue.</title>
        <authorList>
            <person name="Kono N."/>
            <person name="Nakamura H."/>
            <person name="Ohtoshi R."/>
            <person name="Moran D.A.P."/>
            <person name="Shinohara A."/>
            <person name="Yoshida Y."/>
            <person name="Fujiwara M."/>
            <person name="Mori M."/>
            <person name="Tomita M."/>
            <person name="Arakawa K."/>
        </authorList>
    </citation>
    <scope>NUCLEOTIDE SEQUENCE [LARGE SCALE GENOMIC DNA]</scope>
</reference>